<dbReference type="Pfam" id="PF00144">
    <property type="entry name" value="Beta-lactamase"/>
    <property type="match status" value="1"/>
</dbReference>
<feature type="domain" description="Beta-lactamase-related" evidence="3">
    <location>
        <begin position="85"/>
        <end position="395"/>
    </location>
</feature>
<dbReference type="AlphaFoldDB" id="A0A919H1N2"/>
<dbReference type="InterPro" id="IPR006311">
    <property type="entry name" value="TAT_signal"/>
</dbReference>
<feature type="region of interest" description="Disordered" evidence="1">
    <location>
        <begin position="1"/>
        <end position="21"/>
    </location>
</feature>
<dbReference type="PANTHER" id="PTHR46825">
    <property type="entry name" value="D-ALANYL-D-ALANINE-CARBOXYPEPTIDASE/ENDOPEPTIDASE AMPH"/>
    <property type="match status" value="1"/>
</dbReference>
<sequence length="431" mass="46297">MSSHPAPTPQPQPQPRRRPYAARRTLQAGAAALLLLITGVATAPAAPAAPVRAAQDLVRQDLVRQDLVRQDLPRQDLDPATVAKLDAAITAAMEKDGIPGVTVGLWMPGRGDYVKSFGVADTGSGTPMKTDLYTRIGSVTKTFTVTAVLQLVDEGRVALDDPISMYVDGVPGGAGITLRELASMRSGLYNYTEDKKFLDDLRADPQREFTPRQLLDYAFAHPANFKPGTSWEYSNTNTVLLGLLLEEMSGQPLDGYLRHHVFDPLKLTDTSLPVGTAFPEPHAQGYTTFTPNGAVTEATDWNPSWAWAAGAAISTLDDLRAWVPALVEGRLLTPATQAQRMRTRSVGVPGISYGLGIADVNGWLGHNGELPGYETIAAQLPQQKATLVVLVNSDADRGGSYSTTIGKAVTRIVTPDHLWDLPAPPQVGQNH</sequence>
<organism evidence="4 5">
    <name type="scientific">Streptomyces xanthophaeus</name>
    <dbReference type="NCBI Taxonomy" id="67385"/>
    <lineage>
        <taxon>Bacteria</taxon>
        <taxon>Bacillati</taxon>
        <taxon>Actinomycetota</taxon>
        <taxon>Actinomycetes</taxon>
        <taxon>Kitasatosporales</taxon>
        <taxon>Streptomycetaceae</taxon>
        <taxon>Streptomyces</taxon>
    </lineage>
</organism>
<dbReference type="EMBL" id="BNEE01000006">
    <property type="protein sequence ID" value="GHI88170.1"/>
    <property type="molecule type" value="Genomic_DNA"/>
</dbReference>
<evidence type="ECO:0000259" key="3">
    <source>
        <dbReference type="Pfam" id="PF00144"/>
    </source>
</evidence>
<evidence type="ECO:0000313" key="5">
    <source>
        <dbReference type="Proteomes" id="UP000600026"/>
    </source>
</evidence>
<feature type="chain" id="PRO_5039410033" evidence="2">
    <location>
        <begin position="46"/>
        <end position="431"/>
    </location>
</feature>
<dbReference type="SUPFAM" id="SSF56601">
    <property type="entry name" value="beta-lactamase/transpeptidase-like"/>
    <property type="match status" value="1"/>
</dbReference>
<dbReference type="OrthoDB" id="5177574at2"/>
<reference evidence="4" key="1">
    <citation type="submission" date="2020-09" db="EMBL/GenBank/DDBJ databases">
        <title>Whole genome shotgun sequence of Streptomyces xanthophaeus NBRC 12829.</title>
        <authorList>
            <person name="Komaki H."/>
            <person name="Tamura T."/>
        </authorList>
    </citation>
    <scope>NUCLEOTIDE SEQUENCE</scope>
    <source>
        <strain evidence="4">NBRC 12829</strain>
    </source>
</reference>
<dbReference type="PANTHER" id="PTHR46825:SF7">
    <property type="entry name" value="D-ALANYL-D-ALANINE CARBOXYPEPTIDASE"/>
    <property type="match status" value="1"/>
</dbReference>
<accession>A0A919H1N2</accession>
<evidence type="ECO:0000256" key="2">
    <source>
        <dbReference type="SAM" id="SignalP"/>
    </source>
</evidence>
<dbReference type="InterPro" id="IPR012338">
    <property type="entry name" value="Beta-lactam/transpept-like"/>
</dbReference>
<dbReference type="InterPro" id="IPR001466">
    <property type="entry name" value="Beta-lactam-related"/>
</dbReference>
<dbReference type="PROSITE" id="PS51318">
    <property type="entry name" value="TAT"/>
    <property type="match status" value="1"/>
</dbReference>
<feature type="compositionally biased region" description="Pro residues" evidence="1">
    <location>
        <begin position="1"/>
        <end position="14"/>
    </location>
</feature>
<comment type="caution">
    <text evidence="4">The sequence shown here is derived from an EMBL/GenBank/DDBJ whole genome shotgun (WGS) entry which is preliminary data.</text>
</comment>
<dbReference type="InterPro" id="IPR050491">
    <property type="entry name" value="AmpC-like"/>
</dbReference>
<keyword evidence="5" id="KW-1185">Reference proteome</keyword>
<dbReference type="Gene3D" id="3.40.710.10">
    <property type="entry name" value="DD-peptidase/beta-lactamase superfamily"/>
    <property type="match status" value="1"/>
</dbReference>
<evidence type="ECO:0000256" key="1">
    <source>
        <dbReference type="SAM" id="MobiDB-lite"/>
    </source>
</evidence>
<name>A0A919H1N2_9ACTN</name>
<protein>
    <submittedName>
        <fullName evidence="4">Beta-lactamase</fullName>
    </submittedName>
</protein>
<evidence type="ECO:0000313" key="4">
    <source>
        <dbReference type="EMBL" id="GHI88170.1"/>
    </source>
</evidence>
<proteinExistence type="predicted"/>
<dbReference type="RefSeq" id="WP_078904781.1">
    <property type="nucleotide sequence ID" value="NZ_BNEE01000006.1"/>
</dbReference>
<dbReference type="Proteomes" id="UP000600026">
    <property type="component" value="Unassembled WGS sequence"/>
</dbReference>
<feature type="signal peptide" evidence="2">
    <location>
        <begin position="1"/>
        <end position="45"/>
    </location>
</feature>
<gene>
    <name evidence="4" type="ORF">Sxan_55340</name>
</gene>
<keyword evidence="2" id="KW-0732">Signal</keyword>